<feature type="compositionally biased region" description="Basic and acidic residues" evidence="1">
    <location>
        <begin position="56"/>
        <end position="70"/>
    </location>
</feature>
<feature type="compositionally biased region" description="Polar residues" evidence="1">
    <location>
        <begin position="75"/>
        <end position="84"/>
    </location>
</feature>
<feature type="region of interest" description="Disordered" evidence="1">
    <location>
        <begin position="54"/>
        <end position="87"/>
    </location>
</feature>
<evidence type="ECO:0000313" key="2">
    <source>
        <dbReference type="EMBL" id="PTB76047.1"/>
    </source>
</evidence>
<accession>A0A2T4C3A4</accession>
<evidence type="ECO:0000313" key="3">
    <source>
        <dbReference type="Proteomes" id="UP000240760"/>
    </source>
</evidence>
<dbReference type="AlphaFoldDB" id="A0A2T4C3A4"/>
<sequence length="168" mass="18519">MVRRQPGIAIPSRARCRQNLSPLSSTRGFETRISWTTHSGINIISTRYHITLASPETEKKKERREERMPDESADGNATGSTIKASSDRHLNATSHEMPSVPGLELFFLGYWAFGSFDPVWARTPYTSLVNQAGDVQSGTTAVAGLVARRGLPLVASNWSANHEPRAVR</sequence>
<dbReference type="Proteomes" id="UP000240760">
    <property type="component" value="Unassembled WGS sequence"/>
</dbReference>
<gene>
    <name evidence="2" type="ORF">M440DRAFT_1244593</name>
</gene>
<proteinExistence type="predicted"/>
<protein>
    <submittedName>
        <fullName evidence="2">Uncharacterized protein</fullName>
    </submittedName>
</protein>
<reference evidence="2 3" key="1">
    <citation type="submission" date="2016-07" db="EMBL/GenBank/DDBJ databases">
        <title>Multiple horizontal gene transfer events from other fungi enriched the ability of initially mycotrophic Trichoderma (Ascomycota) to feed on dead plant biomass.</title>
        <authorList>
            <consortium name="DOE Joint Genome Institute"/>
            <person name="Aerts A."/>
            <person name="Atanasova L."/>
            <person name="Chenthamara K."/>
            <person name="Zhang J."/>
            <person name="Grujic M."/>
            <person name="Henrissat B."/>
            <person name="Kuo A."/>
            <person name="Salamov A."/>
            <person name="Lipzen A."/>
            <person name="Labutti K."/>
            <person name="Barry K."/>
            <person name="Miao Y."/>
            <person name="Rahimi M.J."/>
            <person name="Shen Q."/>
            <person name="Grigoriev I.V."/>
            <person name="Kubicek C.P."/>
            <person name="Druzhinina I.S."/>
        </authorList>
    </citation>
    <scope>NUCLEOTIDE SEQUENCE [LARGE SCALE GENOMIC DNA]</scope>
    <source>
        <strain evidence="2 3">ATCC 18648</strain>
    </source>
</reference>
<keyword evidence="3" id="KW-1185">Reference proteome</keyword>
<dbReference type="EMBL" id="KZ679132">
    <property type="protein sequence ID" value="PTB76047.1"/>
    <property type="molecule type" value="Genomic_DNA"/>
</dbReference>
<evidence type="ECO:0000256" key="1">
    <source>
        <dbReference type="SAM" id="MobiDB-lite"/>
    </source>
</evidence>
<organism evidence="2 3">
    <name type="scientific">Trichoderma longibrachiatum ATCC 18648</name>
    <dbReference type="NCBI Taxonomy" id="983965"/>
    <lineage>
        <taxon>Eukaryota</taxon>
        <taxon>Fungi</taxon>
        <taxon>Dikarya</taxon>
        <taxon>Ascomycota</taxon>
        <taxon>Pezizomycotina</taxon>
        <taxon>Sordariomycetes</taxon>
        <taxon>Hypocreomycetidae</taxon>
        <taxon>Hypocreales</taxon>
        <taxon>Hypocreaceae</taxon>
        <taxon>Trichoderma</taxon>
    </lineage>
</organism>
<name>A0A2T4C3A4_TRILO</name>